<gene>
    <name evidence="1" type="ORF">N5D63_23020</name>
</gene>
<name>A0AA42Q4D0_9BURK</name>
<evidence type="ECO:0000313" key="2">
    <source>
        <dbReference type="Proteomes" id="UP001161065"/>
    </source>
</evidence>
<accession>A0AA42Q4D0</accession>
<sequence length="91" mass="9517">MLEKHQNPADEADDTCPACDVGAVVDGYGACAQCLDELPAGSQEPTICACCGSAVLERFCHLPPDPIYKCLDCGALLNEDGSVCADEEVQP</sequence>
<dbReference type="RefSeq" id="WP_280009414.1">
    <property type="nucleotide sequence ID" value="NZ_JAOCEK010000029.1"/>
</dbReference>
<proteinExistence type="predicted"/>
<dbReference type="EMBL" id="JAOCEK010000029">
    <property type="protein sequence ID" value="MDH1337025.1"/>
    <property type="molecule type" value="Genomic_DNA"/>
</dbReference>
<comment type="caution">
    <text evidence="1">The sequence shown here is derived from an EMBL/GenBank/DDBJ whole genome shotgun (WGS) entry which is preliminary data.</text>
</comment>
<dbReference type="AlphaFoldDB" id="A0AA42Q4D0"/>
<organism evidence="1 2">
    <name type="scientific">Comamonas thiooxydans</name>
    <dbReference type="NCBI Taxonomy" id="363952"/>
    <lineage>
        <taxon>Bacteria</taxon>
        <taxon>Pseudomonadati</taxon>
        <taxon>Pseudomonadota</taxon>
        <taxon>Betaproteobacteria</taxon>
        <taxon>Burkholderiales</taxon>
        <taxon>Comamonadaceae</taxon>
        <taxon>Comamonas</taxon>
    </lineage>
</organism>
<evidence type="ECO:0000313" key="1">
    <source>
        <dbReference type="EMBL" id="MDH1337025.1"/>
    </source>
</evidence>
<reference evidence="1" key="1">
    <citation type="submission" date="2022-09" db="EMBL/GenBank/DDBJ databases">
        <title>Intensive care unit water sources are persistently colonized with multi-drug resistant bacteria and are the site of extensive horizontal gene transfer of antibiotic resistance genes.</title>
        <authorList>
            <person name="Diorio-Toth L."/>
        </authorList>
    </citation>
    <scope>NUCLEOTIDE SEQUENCE</scope>
    <source>
        <strain evidence="1">GD03832</strain>
    </source>
</reference>
<protein>
    <submittedName>
        <fullName evidence="1">Uncharacterized protein</fullName>
    </submittedName>
</protein>
<dbReference type="Proteomes" id="UP001161065">
    <property type="component" value="Unassembled WGS sequence"/>
</dbReference>